<evidence type="ECO:0000313" key="2">
    <source>
        <dbReference type="EMBL" id="KAJ8422973.1"/>
    </source>
</evidence>
<accession>A0A9Q1JL07</accession>
<proteinExistence type="predicted"/>
<protein>
    <submittedName>
        <fullName evidence="2">Uncharacterized protein</fullName>
    </submittedName>
</protein>
<gene>
    <name evidence="2" type="ORF">Cgig2_025565</name>
</gene>
<name>A0A9Q1JL07_9CARY</name>
<keyword evidence="3" id="KW-1185">Reference proteome</keyword>
<dbReference type="Proteomes" id="UP001153076">
    <property type="component" value="Unassembled WGS sequence"/>
</dbReference>
<feature type="region of interest" description="Disordered" evidence="1">
    <location>
        <begin position="101"/>
        <end position="138"/>
    </location>
</feature>
<dbReference type="EMBL" id="JAKOGI010002095">
    <property type="protein sequence ID" value="KAJ8422973.1"/>
    <property type="molecule type" value="Genomic_DNA"/>
</dbReference>
<sequence>MDFDEGSIPCLSLSNPTQYAAYLSQFIPRVLDDIAHHPSSYHHRYWTSSHNAQVCTNIGTGRCRTTLRLIGMPSTTIGAWCRRTTPLVAYSCPWDNPVVPSRNPPRQCSKNERGTREQQGSPPSPECQKEEDHSGLHEPCPIFPPPPLFCLSVLLGNVRMVENVQDKSITFQT</sequence>
<evidence type="ECO:0000256" key="1">
    <source>
        <dbReference type="SAM" id="MobiDB-lite"/>
    </source>
</evidence>
<evidence type="ECO:0000313" key="3">
    <source>
        <dbReference type="Proteomes" id="UP001153076"/>
    </source>
</evidence>
<comment type="caution">
    <text evidence="2">The sequence shown here is derived from an EMBL/GenBank/DDBJ whole genome shotgun (WGS) entry which is preliminary data.</text>
</comment>
<dbReference type="AlphaFoldDB" id="A0A9Q1JL07"/>
<reference evidence="2" key="1">
    <citation type="submission" date="2022-04" db="EMBL/GenBank/DDBJ databases">
        <title>Carnegiea gigantea Genome sequencing and assembly v2.</title>
        <authorList>
            <person name="Copetti D."/>
            <person name="Sanderson M.J."/>
            <person name="Burquez A."/>
            <person name="Wojciechowski M.F."/>
        </authorList>
    </citation>
    <scope>NUCLEOTIDE SEQUENCE</scope>
    <source>
        <strain evidence="2">SGP5-SGP5p</strain>
        <tissue evidence="2">Aerial part</tissue>
    </source>
</reference>
<organism evidence="2 3">
    <name type="scientific">Carnegiea gigantea</name>
    <dbReference type="NCBI Taxonomy" id="171969"/>
    <lineage>
        <taxon>Eukaryota</taxon>
        <taxon>Viridiplantae</taxon>
        <taxon>Streptophyta</taxon>
        <taxon>Embryophyta</taxon>
        <taxon>Tracheophyta</taxon>
        <taxon>Spermatophyta</taxon>
        <taxon>Magnoliopsida</taxon>
        <taxon>eudicotyledons</taxon>
        <taxon>Gunneridae</taxon>
        <taxon>Pentapetalae</taxon>
        <taxon>Caryophyllales</taxon>
        <taxon>Cactineae</taxon>
        <taxon>Cactaceae</taxon>
        <taxon>Cactoideae</taxon>
        <taxon>Echinocereeae</taxon>
        <taxon>Carnegiea</taxon>
    </lineage>
</organism>
<feature type="compositionally biased region" description="Basic and acidic residues" evidence="1">
    <location>
        <begin position="127"/>
        <end position="136"/>
    </location>
</feature>